<dbReference type="InterPro" id="IPR001223">
    <property type="entry name" value="Glyco_hydro18_cat"/>
</dbReference>
<protein>
    <recommendedName>
        <fullName evidence="10">GH18 domain-containing protein</fullName>
    </recommendedName>
</protein>
<evidence type="ECO:0000259" key="10">
    <source>
        <dbReference type="PROSITE" id="PS51910"/>
    </source>
</evidence>
<name>A0ABR3A4A3_9AGAR</name>
<gene>
    <name evidence="11" type="ORF">AAF712_005605</name>
</gene>
<keyword evidence="6" id="KW-0624">Polysaccharide degradation</keyword>
<comment type="caution">
    <text evidence="11">The sequence shown here is derived from an EMBL/GenBank/DDBJ whole genome shotgun (WGS) entry which is preliminary data.</text>
</comment>
<dbReference type="SMART" id="SM00636">
    <property type="entry name" value="Glyco_18"/>
    <property type="match status" value="1"/>
</dbReference>
<evidence type="ECO:0000256" key="4">
    <source>
        <dbReference type="ARBA" id="ARBA00023277"/>
    </source>
</evidence>
<evidence type="ECO:0000256" key="5">
    <source>
        <dbReference type="ARBA" id="ARBA00023295"/>
    </source>
</evidence>
<dbReference type="Proteomes" id="UP001437256">
    <property type="component" value="Unassembled WGS sequence"/>
</dbReference>
<proteinExistence type="inferred from homology"/>
<dbReference type="PROSITE" id="PS01095">
    <property type="entry name" value="GH18_1"/>
    <property type="match status" value="1"/>
</dbReference>
<feature type="signal peptide" evidence="9">
    <location>
        <begin position="1"/>
        <end position="18"/>
    </location>
</feature>
<feature type="chain" id="PRO_5047207866" description="GH18 domain-containing protein" evidence="9">
    <location>
        <begin position="19"/>
        <end position="467"/>
    </location>
</feature>
<dbReference type="EMBL" id="JBBXMP010000026">
    <property type="protein sequence ID" value="KAL0067377.1"/>
    <property type="molecule type" value="Genomic_DNA"/>
</dbReference>
<evidence type="ECO:0000256" key="1">
    <source>
        <dbReference type="ARBA" id="ARBA00000822"/>
    </source>
</evidence>
<dbReference type="PANTHER" id="PTHR11177">
    <property type="entry name" value="CHITINASE"/>
    <property type="match status" value="1"/>
</dbReference>
<accession>A0ABR3A4A3</accession>
<evidence type="ECO:0000313" key="11">
    <source>
        <dbReference type="EMBL" id="KAL0067377.1"/>
    </source>
</evidence>
<sequence length="467" mass="49926">MLGFNVLLVTLLTDHIYAVNALIQARSSFNATILGGSKVAMAWYAGWHATDFPLSSVSWEKYTHMTYAFAVTTPDPGQLSLVDSDEELLPQFVKAAHQHNVKATLSIGGWTGSRYFSTNVGSAQNRSTFVKSVVDVVKKYELDGLDFDWEYPNRQGVGCNMISSNDTANFLLFLQELRKDPVGAKMVLSTATSIQPWNDTNGVPSTDLSGFGQVFDFITIMNYDLWGATSPSAGPNAPLNDTCTDQSNRVGSAVTSVKAWSNAGIPLNKIVLGVPAFGHSFVVDKADAFQSGSTTELASFPKFNAKAAHSGDKWDSEGGLDVCGNYVGPSGVFAFRGLIDSGYLGSNGTAKDGIAFKYDTCSQTPYVYNSQTQTLVSFDDADSFAAKGDFIKTTGLKGFAIWEAAGDSGDILLNSILYSTANGNPNPRKSESGNSDSSQGNAASAIRAHLDGHVLLFLLSIVTFALL</sequence>
<dbReference type="InterPro" id="IPR029070">
    <property type="entry name" value="Chitinase_insertion_sf"/>
</dbReference>
<dbReference type="InterPro" id="IPR001579">
    <property type="entry name" value="Glyco_hydro_18_chit_AS"/>
</dbReference>
<dbReference type="Gene3D" id="3.20.20.80">
    <property type="entry name" value="Glycosidases"/>
    <property type="match status" value="1"/>
</dbReference>
<dbReference type="SUPFAM" id="SSF54556">
    <property type="entry name" value="Chitinase insertion domain"/>
    <property type="match status" value="1"/>
</dbReference>
<keyword evidence="5 7" id="KW-0326">Glycosidase</keyword>
<evidence type="ECO:0000256" key="3">
    <source>
        <dbReference type="ARBA" id="ARBA00023024"/>
    </source>
</evidence>
<keyword evidence="3" id="KW-0146">Chitin degradation</keyword>
<dbReference type="Gene3D" id="3.10.50.10">
    <property type="match status" value="1"/>
</dbReference>
<evidence type="ECO:0000256" key="2">
    <source>
        <dbReference type="ARBA" id="ARBA00022801"/>
    </source>
</evidence>
<comment type="similarity">
    <text evidence="8">Belongs to the glycosyl hydrolase 18 family.</text>
</comment>
<keyword evidence="9" id="KW-0732">Signal</keyword>
<keyword evidence="4" id="KW-0119">Carbohydrate metabolism</keyword>
<keyword evidence="12" id="KW-1185">Reference proteome</keyword>
<dbReference type="PANTHER" id="PTHR11177:SF392">
    <property type="entry name" value="HAP41P"/>
    <property type="match status" value="1"/>
</dbReference>
<evidence type="ECO:0000256" key="8">
    <source>
        <dbReference type="RuleBase" id="RU004453"/>
    </source>
</evidence>
<organism evidence="11 12">
    <name type="scientific">Marasmius tenuissimus</name>
    <dbReference type="NCBI Taxonomy" id="585030"/>
    <lineage>
        <taxon>Eukaryota</taxon>
        <taxon>Fungi</taxon>
        <taxon>Dikarya</taxon>
        <taxon>Basidiomycota</taxon>
        <taxon>Agaricomycotina</taxon>
        <taxon>Agaricomycetes</taxon>
        <taxon>Agaricomycetidae</taxon>
        <taxon>Agaricales</taxon>
        <taxon>Marasmiineae</taxon>
        <taxon>Marasmiaceae</taxon>
        <taxon>Marasmius</taxon>
    </lineage>
</organism>
<evidence type="ECO:0000256" key="6">
    <source>
        <dbReference type="ARBA" id="ARBA00023326"/>
    </source>
</evidence>
<dbReference type="PROSITE" id="PS51910">
    <property type="entry name" value="GH18_2"/>
    <property type="match status" value="1"/>
</dbReference>
<evidence type="ECO:0000313" key="12">
    <source>
        <dbReference type="Proteomes" id="UP001437256"/>
    </source>
</evidence>
<dbReference type="SUPFAM" id="SSF51445">
    <property type="entry name" value="(Trans)glycosidases"/>
    <property type="match status" value="1"/>
</dbReference>
<evidence type="ECO:0000256" key="9">
    <source>
        <dbReference type="SAM" id="SignalP"/>
    </source>
</evidence>
<dbReference type="InterPro" id="IPR017853">
    <property type="entry name" value="GH"/>
</dbReference>
<keyword evidence="2 7" id="KW-0378">Hydrolase</keyword>
<comment type="catalytic activity">
    <reaction evidence="1">
        <text>Random endo-hydrolysis of N-acetyl-beta-D-glucosaminide (1-&gt;4)-beta-linkages in chitin and chitodextrins.</text>
        <dbReference type="EC" id="3.2.1.14"/>
    </reaction>
</comment>
<dbReference type="InterPro" id="IPR050314">
    <property type="entry name" value="Glycosyl_Hydrlase_18"/>
</dbReference>
<evidence type="ECO:0000256" key="7">
    <source>
        <dbReference type="RuleBase" id="RU000489"/>
    </source>
</evidence>
<dbReference type="Pfam" id="PF00704">
    <property type="entry name" value="Glyco_hydro_18"/>
    <property type="match status" value="1"/>
</dbReference>
<dbReference type="InterPro" id="IPR011583">
    <property type="entry name" value="Chitinase_II/V-like_cat"/>
</dbReference>
<reference evidence="11 12" key="1">
    <citation type="submission" date="2024-05" db="EMBL/GenBank/DDBJ databases">
        <title>A draft genome resource for the thread blight pathogen Marasmius tenuissimus strain MS-2.</title>
        <authorList>
            <person name="Yulfo-Soto G.E."/>
            <person name="Baruah I.K."/>
            <person name="Amoako-Attah I."/>
            <person name="Bukari Y."/>
            <person name="Meinhardt L.W."/>
            <person name="Bailey B.A."/>
            <person name="Cohen S.P."/>
        </authorList>
    </citation>
    <scope>NUCLEOTIDE SEQUENCE [LARGE SCALE GENOMIC DNA]</scope>
    <source>
        <strain evidence="11 12">MS-2</strain>
    </source>
</reference>
<feature type="domain" description="GH18" evidence="10">
    <location>
        <begin position="38"/>
        <end position="423"/>
    </location>
</feature>